<comment type="subcellular location">
    <subcellularLocation>
        <location evidence="1">Membrane</location>
        <topology evidence="1">Multi-pass membrane protein</topology>
    </subcellularLocation>
</comment>
<sequence>MSLNLHQRGNLFCNILINCFPTRVYGQMEYYLSFLKFITIILIVVLGLAIDLGASPQGRLGFRYWKERPFPDKYLGTTGTSGHFLGFWAVIMQASFSFSGSEFPGIAAGEVIDATRNVPRALRKVWIRITLFYLGGVLVSGLLVPYDDPFLALGESPGHQNGHASPFVIAFTRAGWKLMPNVVNAAILLSALSAASSDIYISSRFLFFLARHILELVCLARSPNTENYPQNQILTAMKPLTETLVTRTLGLRNQPSYLIRLPGNKYYLRPR</sequence>
<feature type="transmembrane region" description="Helical" evidence="7">
    <location>
        <begin position="182"/>
        <end position="201"/>
    </location>
</feature>
<protein>
    <recommendedName>
        <fullName evidence="8">Amino acid permease/ SLC12A domain-containing protein</fullName>
    </recommendedName>
</protein>
<dbReference type="GO" id="GO:0015171">
    <property type="term" value="F:amino acid transmembrane transporter activity"/>
    <property type="evidence" value="ECO:0007669"/>
    <property type="project" value="TreeGrafter"/>
</dbReference>
<evidence type="ECO:0000313" key="9">
    <source>
        <dbReference type="EMBL" id="EJF55433.1"/>
    </source>
</evidence>
<dbReference type="InterPro" id="IPR004841">
    <property type="entry name" value="AA-permease/SLC12A_dom"/>
</dbReference>
<feature type="transmembrane region" description="Helical" evidence="7">
    <location>
        <begin position="30"/>
        <end position="54"/>
    </location>
</feature>
<dbReference type="EMBL" id="JH719654">
    <property type="protein sequence ID" value="EJF55433.1"/>
    <property type="molecule type" value="Genomic_DNA"/>
</dbReference>
<evidence type="ECO:0000256" key="1">
    <source>
        <dbReference type="ARBA" id="ARBA00004141"/>
    </source>
</evidence>
<evidence type="ECO:0000259" key="8">
    <source>
        <dbReference type="Pfam" id="PF00324"/>
    </source>
</evidence>
<feature type="transmembrane region" description="Helical" evidence="7">
    <location>
        <begin position="125"/>
        <end position="146"/>
    </location>
</feature>
<organism evidence="9 10">
    <name type="scientific">Dichomitus squalens (strain LYAD-421)</name>
    <name type="common">Western red white-rot fungus</name>
    <dbReference type="NCBI Taxonomy" id="732165"/>
    <lineage>
        <taxon>Eukaryota</taxon>
        <taxon>Fungi</taxon>
        <taxon>Dikarya</taxon>
        <taxon>Basidiomycota</taxon>
        <taxon>Agaricomycotina</taxon>
        <taxon>Agaricomycetes</taxon>
        <taxon>Polyporales</taxon>
        <taxon>Polyporaceae</taxon>
        <taxon>Dichomitus</taxon>
    </lineage>
</organism>
<dbReference type="Gene3D" id="1.20.1740.10">
    <property type="entry name" value="Amino acid/polyamine transporter I"/>
    <property type="match status" value="1"/>
</dbReference>
<accession>R7SHS4</accession>
<evidence type="ECO:0000256" key="7">
    <source>
        <dbReference type="SAM" id="Phobius"/>
    </source>
</evidence>
<keyword evidence="3 7" id="KW-0812">Transmembrane</keyword>
<gene>
    <name evidence="9" type="ORF">DICSQDRAFT_130608</name>
</gene>
<dbReference type="RefSeq" id="XP_007371828.1">
    <property type="nucleotide sequence ID" value="XM_007371766.1"/>
</dbReference>
<feature type="domain" description="Amino acid permease/ SLC12A" evidence="8">
    <location>
        <begin position="15"/>
        <end position="211"/>
    </location>
</feature>
<dbReference type="Pfam" id="PF00324">
    <property type="entry name" value="AA_permease"/>
    <property type="match status" value="1"/>
</dbReference>
<evidence type="ECO:0000256" key="2">
    <source>
        <dbReference type="ARBA" id="ARBA00022448"/>
    </source>
</evidence>
<evidence type="ECO:0000256" key="6">
    <source>
        <dbReference type="ARBA" id="ARBA00023136"/>
    </source>
</evidence>
<evidence type="ECO:0000313" key="10">
    <source>
        <dbReference type="Proteomes" id="UP000053319"/>
    </source>
</evidence>
<keyword evidence="6 7" id="KW-0472">Membrane</keyword>
<name>R7SHS4_DICSQ</name>
<keyword evidence="5 7" id="KW-1133">Transmembrane helix</keyword>
<evidence type="ECO:0000256" key="4">
    <source>
        <dbReference type="ARBA" id="ARBA00022970"/>
    </source>
</evidence>
<evidence type="ECO:0000256" key="5">
    <source>
        <dbReference type="ARBA" id="ARBA00022989"/>
    </source>
</evidence>
<dbReference type="KEGG" id="dsq:DICSQDRAFT_130608"/>
<evidence type="ECO:0000256" key="3">
    <source>
        <dbReference type="ARBA" id="ARBA00022692"/>
    </source>
</evidence>
<dbReference type="InterPro" id="IPR050524">
    <property type="entry name" value="APC_YAT"/>
</dbReference>
<proteinExistence type="predicted"/>
<keyword evidence="2" id="KW-0813">Transport</keyword>
<dbReference type="AlphaFoldDB" id="R7SHS4"/>
<dbReference type="PANTHER" id="PTHR43341:SF1">
    <property type="entry name" value="GENERAL AMINO-ACID PERMEASE GAP1"/>
    <property type="match status" value="1"/>
</dbReference>
<dbReference type="GeneID" id="18834658"/>
<dbReference type="HOGENOM" id="CLU_1026807_0_0_1"/>
<dbReference type="GO" id="GO:0016020">
    <property type="term" value="C:membrane"/>
    <property type="evidence" value="ECO:0007669"/>
    <property type="project" value="UniProtKB-SubCell"/>
</dbReference>
<reference evidence="9 10" key="1">
    <citation type="journal article" date="2012" name="Science">
        <title>The Paleozoic origin of enzymatic lignin decomposition reconstructed from 31 fungal genomes.</title>
        <authorList>
            <person name="Floudas D."/>
            <person name="Binder M."/>
            <person name="Riley R."/>
            <person name="Barry K."/>
            <person name="Blanchette R.A."/>
            <person name="Henrissat B."/>
            <person name="Martinez A.T."/>
            <person name="Otillar R."/>
            <person name="Spatafora J.W."/>
            <person name="Yadav J.S."/>
            <person name="Aerts A."/>
            <person name="Benoit I."/>
            <person name="Boyd A."/>
            <person name="Carlson A."/>
            <person name="Copeland A."/>
            <person name="Coutinho P.M."/>
            <person name="de Vries R.P."/>
            <person name="Ferreira P."/>
            <person name="Findley K."/>
            <person name="Foster B."/>
            <person name="Gaskell J."/>
            <person name="Glotzer D."/>
            <person name="Gorecki P."/>
            <person name="Heitman J."/>
            <person name="Hesse C."/>
            <person name="Hori C."/>
            <person name="Igarashi K."/>
            <person name="Jurgens J.A."/>
            <person name="Kallen N."/>
            <person name="Kersten P."/>
            <person name="Kohler A."/>
            <person name="Kuees U."/>
            <person name="Kumar T.K.A."/>
            <person name="Kuo A."/>
            <person name="LaButti K."/>
            <person name="Larrondo L.F."/>
            <person name="Lindquist E."/>
            <person name="Ling A."/>
            <person name="Lombard V."/>
            <person name="Lucas S."/>
            <person name="Lundell T."/>
            <person name="Martin R."/>
            <person name="McLaughlin D.J."/>
            <person name="Morgenstern I."/>
            <person name="Morin E."/>
            <person name="Murat C."/>
            <person name="Nagy L.G."/>
            <person name="Nolan M."/>
            <person name="Ohm R.A."/>
            <person name="Patyshakuliyeva A."/>
            <person name="Rokas A."/>
            <person name="Ruiz-Duenas F.J."/>
            <person name="Sabat G."/>
            <person name="Salamov A."/>
            <person name="Samejima M."/>
            <person name="Schmutz J."/>
            <person name="Slot J.C."/>
            <person name="St John F."/>
            <person name="Stenlid J."/>
            <person name="Sun H."/>
            <person name="Sun S."/>
            <person name="Syed K."/>
            <person name="Tsang A."/>
            <person name="Wiebenga A."/>
            <person name="Young D."/>
            <person name="Pisabarro A."/>
            <person name="Eastwood D.C."/>
            <person name="Martin F."/>
            <person name="Cullen D."/>
            <person name="Grigoriev I.V."/>
            <person name="Hibbett D.S."/>
        </authorList>
    </citation>
    <scope>NUCLEOTIDE SEQUENCE [LARGE SCALE GENOMIC DNA]</scope>
    <source>
        <strain evidence="9 10">LYAD-421 SS1</strain>
    </source>
</reference>
<dbReference type="PANTHER" id="PTHR43341">
    <property type="entry name" value="AMINO ACID PERMEASE"/>
    <property type="match status" value="1"/>
</dbReference>
<dbReference type="Proteomes" id="UP000053319">
    <property type="component" value="Unassembled WGS sequence"/>
</dbReference>
<keyword evidence="4" id="KW-0029">Amino-acid transport</keyword>